<evidence type="ECO:0000313" key="2">
    <source>
        <dbReference type="Proteomes" id="UP001060170"/>
    </source>
</evidence>
<proteinExistence type="predicted"/>
<keyword evidence="2" id="KW-1185">Reference proteome</keyword>
<reference evidence="2" key="1">
    <citation type="journal article" date="2018" name="BMC Genomics">
        <title>Genomic insights into host adaptation between the wheat stripe rust pathogen (Puccinia striiformis f. sp. tritici) and the barley stripe rust pathogen (Puccinia striiformis f. sp. hordei).</title>
        <authorList>
            <person name="Xia C."/>
            <person name="Wang M."/>
            <person name="Yin C."/>
            <person name="Cornejo O.E."/>
            <person name="Hulbert S.H."/>
            <person name="Chen X."/>
        </authorList>
    </citation>
    <scope>NUCLEOTIDE SEQUENCE [LARGE SCALE GENOMIC DNA]</scope>
    <source>
        <strain evidence="2">93-210</strain>
    </source>
</reference>
<sequence length="68" mass="7339">MTSKFYWLFSTVYLQFGSITMASPSDPSLLSNSSLPPTETASDAKEDTVNVQGGASSSNHHFRAPRNA</sequence>
<comment type="caution">
    <text evidence="1">The sequence shown here is derived from an EMBL/GenBank/DDBJ whole genome shotgun (WGS) entry which is preliminary data.</text>
</comment>
<organism evidence="1 2">
    <name type="scientific">Puccinia striiformis f. sp. tritici</name>
    <dbReference type="NCBI Taxonomy" id="168172"/>
    <lineage>
        <taxon>Eukaryota</taxon>
        <taxon>Fungi</taxon>
        <taxon>Dikarya</taxon>
        <taxon>Basidiomycota</taxon>
        <taxon>Pucciniomycotina</taxon>
        <taxon>Pucciniomycetes</taxon>
        <taxon>Pucciniales</taxon>
        <taxon>Pucciniaceae</taxon>
        <taxon>Puccinia</taxon>
    </lineage>
</organism>
<accession>A0ACC0E2X8</accession>
<protein>
    <submittedName>
        <fullName evidence="1">Uncharacterized protein</fullName>
    </submittedName>
</protein>
<reference evidence="2" key="2">
    <citation type="journal article" date="2018" name="Mol. Plant Microbe Interact.">
        <title>Genome sequence resources for the wheat stripe rust pathogen (Puccinia striiformis f. sp. tritici) and the barley stripe rust pathogen (Puccinia striiformis f. sp. hordei).</title>
        <authorList>
            <person name="Xia C."/>
            <person name="Wang M."/>
            <person name="Yin C."/>
            <person name="Cornejo O.E."/>
            <person name="Hulbert S.H."/>
            <person name="Chen X."/>
        </authorList>
    </citation>
    <scope>NUCLEOTIDE SEQUENCE [LARGE SCALE GENOMIC DNA]</scope>
    <source>
        <strain evidence="2">93-210</strain>
    </source>
</reference>
<dbReference type="Proteomes" id="UP001060170">
    <property type="component" value="Chromosome 11"/>
</dbReference>
<evidence type="ECO:0000313" key="1">
    <source>
        <dbReference type="EMBL" id="KAI7943629.1"/>
    </source>
</evidence>
<gene>
    <name evidence="1" type="ORF">MJO28_011157</name>
</gene>
<dbReference type="EMBL" id="CM045875">
    <property type="protein sequence ID" value="KAI7943629.1"/>
    <property type="molecule type" value="Genomic_DNA"/>
</dbReference>
<reference evidence="1 2" key="3">
    <citation type="journal article" date="2022" name="Microbiol. Spectr.">
        <title>Folding features and dynamics of 3D genome architecture in plant fungal pathogens.</title>
        <authorList>
            <person name="Xia C."/>
        </authorList>
    </citation>
    <scope>NUCLEOTIDE SEQUENCE [LARGE SCALE GENOMIC DNA]</scope>
    <source>
        <strain evidence="1 2">93-210</strain>
    </source>
</reference>
<name>A0ACC0E2X8_9BASI</name>